<protein>
    <submittedName>
        <fullName evidence="2">Uncharacterized protein</fullName>
    </submittedName>
</protein>
<accession>A0A9P5CMN8</accession>
<dbReference type="EMBL" id="MU032348">
    <property type="protein sequence ID" value="KAF3764313.1"/>
    <property type="molecule type" value="Genomic_DNA"/>
</dbReference>
<proteinExistence type="predicted"/>
<feature type="region of interest" description="Disordered" evidence="1">
    <location>
        <begin position="264"/>
        <end position="311"/>
    </location>
</feature>
<sequence>MLRQVLNRSPGRAWVAPRVAGAVSSGEQVTVHQVKLQSRRGLMRKAATYGMVAGVCLYVWDEIAFLPLKNLDTRPLPKGLEEEVEPLFMPFPFTEKQVQPAPYAGAGEEWQSFIEFNKDDKLRQRVKDDLSTMVRKAAEKNNLLKKWTKTGEGFKLGPTWLIMTFPEKPPPEFIRWGAYSMEWSEEGLVVKTQTMDARTKALLDRVLMPYPVASASYAFAKAMVKQNVSKVAKYFGYQSGGNDINTSGPHPDIAKTLTKLGARQTADGSTAASSSSAASSATSASSSESETSQSSNPTAVGKSESSKEAGRSLTKENIPYYSELVGKGSGPWMAFIATYKQAWKPLRYYPPRGSVAVHGMVALDSPKGRVFIDVFAWYHPKTDSFHQDSVTMNLRSISPYNQRPRR</sequence>
<evidence type="ECO:0000313" key="3">
    <source>
        <dbReference type="Proteomes" id="UP000803844"/>
    </source>
</evidence>
<dbReference type="GeneID" id="63837678"/>
<evidence type="ECO:0000256" key="1">
    <source>
        <dbReference type="SAM" id="MobiDB-lite"/>
    </source>
</evidence>
<keyword evidence="3" id="KW-1185">Reference proteome</keyword>
<gene>
    <name evidence="2" type="ORF">M406DRAFT_330657</name>
</gene>
<name>A0A9P5CMN8_CRYP1</name>
<comment type="caution">
    <text evidence="2">The sequence shown here is derived from an EMBL/GenBank/DDBJ whole genome shotgun (WGS) entry which is preliminary data.</text>
</comment>
<dbReference type="OrthoDB" id="5316527at2759"/>
<dbReference type="AlphaFoldDB" id="A0A9P5CMN8"/>
<dbReference type="RefSeq" id="XP_040775274.1">
    <property type="nucleotide sequence ID" value="XM_040920549.1"/>
</dbReference>
<dbReference type="Proteomes" id="UP000803844">
    <property type="component" value="Unassembled WGS sequence"/>
</dbReference>
<organism evidence="2 3">
    <name type="scientific">Cryphonectria parasitica (strain ATCC 38755 / EP155)</name>
    <dbReference type="NCBI Taxonomy" id="660469"/>
    <lineage>
        <taxon>Eukaryota</taxon>
        <taxon>Fungi</taxon>
        <taxon>Dikarya</taxon>
        <taxon>Ascomycota</taxon>
        <taxon>Pezizomycotina</taxon>
        <taxon>Sordariomycetes</taxon>
        <taxon>Sordariomycetidae</taxon>
        <taxon>Diaporthales</taxon>
        <taxon>Cryphonectriaceae</taxon>
        <taxon>Cryphonectria-Endothia species complex</taxon>
        <taxon>Cryphonectria</taxon>
    </lineage>
</organism>
<feature type="compositionally biased region" description="Low complexity" evidence="1">
    <location>
        <begin position="269"/>
        <end position="295"/>
    </location>
</feature>
<evidence type="ECO:0000313" key="2">
    <source>
        <dbReference type="EMBL" id="KAF3764313.1"/>
    </source>
</evidence>
<reference evidence="2" key="1">
    <citation type="journal article" date="2020" name="Phytopathology">
        <title>Genome sequence of the chestnut blight fungus Cryphonectria parasitica EP155: A fundamental resource for an archetypical invasive plant pathogen.</title>
        <authorList>
            <person name="Crouch J.A."/>
            <person name="Dawe A."/>
            <person name="Aerts A."/>
            <person name="Barry K."/>
            <person name="Churchill A.C.L."/>
            <person name="Grimwood J."/>
            <person name="Hillman B."/>
            <person name="Milgroom M.G."/>
            <person name="Pangilinan J."/>
            <person name="Smith M."/>
            <person name="Salamov A."/>
            <person name="Schmutz J."/>
            <person name="Yadav J."/>
            <person name="Grigoriev I.V."/>
            <person name="Nuss D."/>
        </authorList>
    </citation>
    <scope>NUCLEOTIDE SEQUENCE</scope>
    <source>
        <strain evidence="2">EP155</strain>
    </source>
</reference>